<organism evidence="1 2">
    <name type="scientific">Synechococcus phage S-CAM7</name>
    <dbReference type="NCBI Taxonomy" id="1883368"/>
    <lineage>
        <taxon>Viruses</taxon>
        <taxon>Duplodnaviria</taxon>
        <taxon>Heunggongvirae</taxon>
        <taxon>Uroviricota</taxon>
        <taxon>Caudoviricetes</taxon>
        <taxon>Pantevenvirales</taxon>
        <taxon>Kyanoviridae</taxon>
        <taxon>Mazuvirus</taxon>
        <taxon>Mazuvirus scam7</taxon>
    </lineage>
</organism>
<reference evidence="1 2" key="1">
    <citation type="submission" date="2020-06" db="EMBL/GenBank/DDBJ databases">
        <authorList>
            <person name="Puxty R.J."/>
            <person name="Weihe C."/>
            <person name="Marston M.F."/>
            <person name="Martiny J.B.H."/>
        </authorList>
    </citation>
    <scope>NUCLEOTIDE SEQUENCE [LARGE SCALE GENOMIC DNA]</scope>
    <source>
        <strain evidence="1">0809CC03</strain>
    </source>
</reference>
<gene>
    <name evidence="1" type="ORF">CC030809_00028</name>
</gene>
<protein>
    <submittedName>
        <fullName evidence="1">Uncharacterized protein</fullName>
    </submittedName>
</protein>
<dbReference type="EMBL" id="MT586120">
    <property type="protein sequence ID" value="QLF86084.1"/>
    <property type="molecule type" value="Genomic_DNA"/>
</dbReference>
<evidence type="ECO:0000313" key="1">
    <source>
        <dbReference type="EMBL" id="QLF86084.1"/>
    </source>
</evidence>
<reference evidence="1 2" key="2">
    <citation type="submission" date="2020-07" db="EMBL/GenBank/DDBJ databases">
        <title>Signatures of coevolution in a cyanophage population.</title>
        <authorList>
            <person name="Abebe J."/>
        </authorList>
    </citation>
    <scope>NUCLEOTIDE SEQUENCE [LARGE SCALE GENOMIC DNA]</scope>
    <source>
        <strain evidence="1">0809CC03</strain>
    </source>
</reference>
<evidence type="ECO:0000313" key="2">
    <source>
        <dbReference type="Proteomes" id="UP000510897"/>
    </source>
</evidence>
<proteinExistence type="predicted"/>
<sequence>MDQCSQADSLPTEVNNTLIMENQPLDQYWTTPYGDFAIRKTRFGATLVWMGLNISIVITDSPKDE</sequence>
<name>A0A7D5JRS9_9CAUD</name>
<accession>A0A7D5JRS9</accession>
<dbReference type="Proteomes" id="UP000510897">
    <property type="component" value="Segment"/>
</dbReference>